<feature type="region of interest" description="Disordered" evidence="1">
    <location>
        <begin position="479"/>
        <end position="502"/>
    </location>
</feature>
<evidence type="ECO:0000259" key="2">
    <source>
        <dbReference type="PROSITE" id="PS51029"/>
    </source>
</evidence>
<dbReference type="InterPro" id="IPR006578">
    <property type="entry name" value="MADF-dom"/>
</dbReference>
<reference evidence="3" key="1">
    <citation type="submission" date="2021-04" db="EMBL/GenBank/DDBJ databases">
        <authorList>
            <person name="Tunstrom K."/>
        </authorList>
    </citation>
    <scope>NUCLEOTIDE SEQUENCE</scope>
</reference>
<sequence>MEDQFPTKFEQFKYNADLFEKISMALTKTEEKIKVVPTVKKSVRGSLAQVCWSNVEIFPGVNSPNVCYTKSGNNQIVTSAEIDARQVLAALILSSRVRKDSSGNSTNNIKAWRAQRILAMIPPSDSEPSDVENDENNEEGVFSRIVLDDSSSCRTLSPGLEEFLNGFDDDFDEELASPSLLNNCYDTLVDSLATSNISLQPFPSVVTTSVQSPRNISNVQPHQSIPSLVTPLEVRIRPPLWDLSHDLFKDKDAKLQAWFGVYKALLPDFNDLSENDKKDFEKSVQQRWRTARDAYMRCKNSMKSVKSGSEGGKRTKYVFFKHLQFLDKKHVADTEDSIEENETREDTQQDSNLESPINPRSTETVSTNPETQPQCSSQVRQDSSNTTKQSSSTPNTNPSRKRKNAKTNEDSYFDKNILEFLTKNSEIIQNDDMAFFYSLLPLTRTFDNRQKVMFRTAVMNKALEICNCPSSITPLASPMYASTSRPESSTSSMNIASPESLPSGSQDIVLYSVEEPSSQNVVRTNPNIAHTSQNSVITSLSASSFNIPSPGSRDIVLYSVEEPSFQNVVTTNRNFAYTSTSQNLENPSSDLSQYINFKQ</sequence>
<dbReference type="PROSITE" id="PS51029">
    <property type="entry name" value="MADF"/>
    <property type="match status" value="1"/>
</dbReference>
<accession>A0A8S3WCX9</accession>
<organism evidence="3 4">
    <name type="scientific">Parnassius apollo</name>
    <name type="common">Apollo butterfly</name>
    <name type="synonym">Papilio apollo</name>
    <dbReference type="NCBI Taxonomy" id="110799"/>
    <lineage>
        <taxon>Eukaryota</taxon>
        <taxon>Metazoa</taxon>
        <taxon>Ecdysozoa</taxon>
        <taxon>Arthropoda</taxon>
        <taxon>Hexapoda</taxon>
        <taxon>Insecta</taxon>
        <taxon>Pterygota</taxon>
        <taxon>Neoptera</taxon>
        <taxon>Endopterygota</taxon>
        <taxon>Lepidoptera</taxon>
        <taxon>Glossata</taxon>
        <taxon>Ditrysia</taxon>
        <taxon>Papilionoidea</taxon>
        <taxon>Papilionidae</taxon>
        <taxon>Parnassiinae</taxon>
        <taxon>Parnassini</taxon>
        <taxon>Parnassius</taxon>
        <taxon>Parnassius</taxon>
    </lineage>
</organism>
<keyword evidence="4" id="KW-1185">Reference proteome</keyword>
<feature type="compositionally biased region" description="Polar residues" evidence="1">
    <location>
        <begin position="349"/>
        <end position="398"/>
    </location>
</feature>
<evidence type="ECO:0000256" key="1">
    <source>
        <dbReference type="SAM" id="MobiDB-lite"/>
    </source>
</evidence>
<dbReference type="OrthoDB" id="7470341at2759"/>
<feature type="region of interest" description="Disordered" evidence="1">
    <location>
        <begin position="333"/>
        <end position="408"/>
    </location>
</feature>
<dbReference type="EMBL" id="CAJQZP010000287">
    <property type="protein sequence ID" value="CAG4953023.1"/>
    <property type="molecule type" value="Genomic_DNA"/>
</dbReference>
<feature type="compositionally biased region" description="Polar residues" evidence="1">
    <location>
        <begin position="493"/>
        <end position="502"/>
    </location>
</feature>
<dbReference type="Proteomes" id="UP000691718">
    <property type="component" value="Unassembled WGS sequence"/>
</dbReference>
<feature type="compositionally biased region" description="Acidic residues" evidence="1">
    <location>
        <begin position="334"/>
        <end position="343"/>
    </location>
</feature>
<evidence type="ECO:0000313" key="4">
    <source>
        <dbReference type="Proteomes" id="UP000691718"/>
    </source>
</evidence>
<comment type="caution">
    <text evidence="3">The sequence shown here is derived from an EMBL/GenBank/DDBJ whole genome shotgun (WGS) entry which is preliminary data.</text>
</comment>
<dbReference type="AlphaFoldDB" id="A0A8S3WCX9"/>
<dbReference type="Pfam" id="PF10545">
    <property type="entry name" value="MADF_DNA_bdg"/>
    <property type="match status" value="1"/>
</dbReference>
<proteinExistence type="predicted"/>
<feature type="domain" description="MADF" evidence="2">
    <location>
        <begin position="229"/>
        <end position="331"/>
    </location>
</feature>
<protein>
    <submittedName>
        <fullName evidence="3">(apollo) hypothetical protein</fullName>
    </submittedName>
</protein>
<gene>
    <name evidence="3" type="ORF">PAPOLLO_LOCUS4770</name>
</gene>
<feature type="compositionally biased region" description="Low complexity" evidence="1">
    <location>
        <begin position="482"/>
        <end position="492"/>
    </location>
</feature>
<name>A0A8S3WCX9_PARAO</name>
<dbReference type="SMART" id="SM00595">
    <property type="entry name" value="MADF"/>
    <property type="match status" value="1"/>
</dbReference>
<evidence type="ECO:0000313" key="3">
    <source>
        <dbReference type="EMBL" id="CAG4953023.1"/>
    </source>
</evidence>